<dbReference type="InterPro" id="IPR000120">
    <property type="entry name" value="Amidase"/>
</dbReference>
<accession>V4QYR5</accession>
<evidence type="ECO:0000259" key="2">
    <source>
        <dbReference type="Pfam" id="PF01425"/>
    </source>
</evidence>
<evidence type="ECO:0000256" key="1">
    <source>
        <dbReference type="ARBA" id="ARBA00009199"/>
    </source>
</evidence>
<dbReference type="Pfam" id="PF01425">
    <property type="entry name" value="Amidase"/>
    <property type="match status" value="1"/>
</dbReference>
<feature type="domain" description="Amidase" evidence="2">
    <location>
        <begin position="1"/>
        <end position="417"/>
    </location>
</feature>
<dbReference type="InterPro" id="IPR036928">
    <property type="entry name" value="AS_sf"/>
</dbReference>
<organism evidence="3 4">
    <name type="scientific">Lutibaculum baratangense AMV1</name>
    <dbReference type="NCBI Taxonomy" id="631454"/>
    <lineage>
        <taxon>Bacteria</taxon>
        <taxon>Pseudomonadati</taxon>
        <taxon>Pseudomonadota</taxon>
        <taxon>Alphaproteobacteria</taxon>
        <taxon>Hyphomicrobiales</taxon>
        <taxon>Tepidamorphaceae</taxon>
        <taxon>Lutibaculum</taxon>
    </lineage>
</organism>
<dbReference type="STRING" id="631454.N177_2195"/>
<dbReference type="NCBIfam" id="NF004815">
    <property type="entry name" value="PRK06169.1"/>
    <property type="match status" value="1"/>
</dbReference>
<reference evidence="3 4" key="1">
    <citation type="journal article" date="2014" name="Genome Announc.">
        <title>Draft Genome Sequence of Lutibaculum baratangense Strain AMV1T, Isolated from a Mud Volcano in Andamans, India.</title>
        <authorList>
            <person name="Singh A."/>
            <person name="Sreenivas A."/>
            <person name="Sathyanarayana Reddy G."/>
            <person name="Pinnaka A.K."/>
            <person name="Shivaji S."/>
        </authorList>
    </citation>
    <scope>NUCLEOTIDE SEQUENCE [LARGE SCALE GENOMIC DNA]</scope>
    <source>
        <strain evidence="3 4">AMV1</strain>
    </source>
</reference>
<dbReference type="PANTHER" id="PTHR11895:SF7">
    <property type="entry name" value="GLUTAMYL-TRNA(GLN) AMIDOTRANSFERASE SUBUNIT A, MITOCHONDRIAL"/>
    <property type="match status" value="1"/>
</dbReference>
<dbReference type="AlphaFoldDB" id="V4QYR5"/>
<comment type="similarity">
    <text evidence="1">Belongs to the amidase family.</text>
</comment>
<dbReference type="eggNOG" id="COG0154">
    <property type="taxonomic scope" value="Bacteria"/>
</dbReference>
<dbReference type="PANTHER" id="PTHR11895">
    <property type="entry name" value="TRANSAMIDASE"/>
    <property type="match status" value="1"/>
</dbReference>
<dbReference type="Gene3D" id="3.90.1300.10">
    <property type="entry name" value="Amidase signature (AS) domain"/>
    <property type="match status" value="1"/>
</dbReference>
<gene>
    <name evidence="3" type="ORF">N177_2195</name>
</gene>
<dbReference type="GO" id="GO:0003824">
    <property type="term" value="F:catalytic activity"/>
    <property type="evidence" value="ECO:0007669"/>
    <property type="project" value="InterPro"/>
</dbReference>
<evidence type="ECO:0000313" key="4">
    <source>
        <dbReference type="Proteomes" id="UP000017819"/>
    </source>
</evidence>
<keyword evidence="4" id="KW-1185">Reference proteome</keyword>
<sequence>MLDRIGRLNPVYNAYVHLDETAALRLADESHARFAQGEPLGSLDGIPFGVKDLIDVAGMPTRRGSLATDAAPATRDAPAVARLREQGAIPIGKTATSEFGWQCVTDSPLSGMTRNPRNPAWTAGGSSGGAAVAAALGLAPLHVGTDGAGSIRIPASFCGVFGFKPTYGRVAHAPAAHTGSLFHAGPIARTPRDAALLFDAIARPDARDWQALPRSPGESFRMGRGPSLSGARVAVLVSLDGTPVAPEIAAAVGDAAQRLEALGAQVDRLDPMIDGDIDAFRVLWCAGAFKLWRRLDERARAAVGPGLARIAEAGSRVTVAELQDAEDARGALANRFQALHARYPLLLLPTLPILPFDNEAGPPDAGREAFGAEWSPFTFPFNMTQQPAASLPLGASPDGRPIGIQLVGPKHADASVLRAAHLLFEAAAAADHATRAEPASA</sequence>
<dbReference type="Proteomes" id="UP000017819">
    <property type="component" value="Unassembled WGS sequence"/>
</dbReference>
<dbReference type="InterPro" id="IPR023631">
    <property type="entry name" value="Amidase_dom"/>
</dbReference>
<proteinExistence type="inferred from homology"/>
<dbReference type="EMBL" id="AWXZ01000029">
    <property type="protein sequence ID" value="ESR24872.1"/>
    <property type="molecule type" value="Genomic_DNA"/>
</dbReference>
<dbReference type="PATRIC" id="fig|631454.5.peg.2164"/>
<dbReference type="SUPFAM" id="SSF75304">
    <property type="entry name" value="Amidase signature (AS) enzymes"/>
    <property type="match status" value="1"/>
</dbReference>
<evidence type="ECO:0000313" key="3">
    <source>
        <dbReference type="EMBL" id="ESR24872.1"/>
    </source>
</evidence>
<protein>
    <submittedName>
        <fullName evidence="3">Amidase</fullName>
    </submittedName>
</protein>
<name>V4QYR5_9HYPH</name>
<comment type="caution">
    <text evidence="3">The sequence shown here is derived from an EMBL/GenBank/DDBJ whole genome shotgun (WGS) entry which is preliminary data.</text>
</comment>